<dbReference type="Pfam" id="PF04646">
    <property type="entry name" value="DUF604"/>
    <property type="match status" value="1"/>
</dbReference>
<accession>A0ABQ8IMS2</accession>
<gene>
    <name evidence="1" type="ORF">JRO89_XS01G0321700</name>
</gene>
<sequence>MDRVEALKRLKISMNLDSAALIQQSFCYDSARNWTVSVSWGYSVQILRGIIPAREMEIPIRTFVDWSGVGVDTSFSFNTRPVSMNPCQKPSLYFMSNALYNPKTNQTASEYARYRFPNQKCGLKTADPTRIVRVEVYKNPDSALWDKAPRRNCCRILPTKKKRTLVVDVGVCRDGETVEVR</sequence>
<dbReference type="PANTHER" id="PTHR10811">
    <property type="entry name" value="FRINGE-RELATED"/>
    <property type="match status" value="1"/>
</dbReference>
<comment type="caution">
    <text evidence="1">The sequence shown here is derived from an EMBL/GenBank/DDBJ whole genome shotgun (WGS) entry which is preliminary data.</text>
</comment>
<evidence type="ECO:0000313" key="1">
    <source>
        <dbReference type="EMBL" id="KAH7577968.1"/>
    </source>
</evidence>
<name>A0ABQ8IMS2_9ROSI</name>
<dbReference type="InterPro" id="IPR006740">
    <property type="entry name" value="DUF604"/>
</dbReference>
<proteinExistence type="predicted"/>
<evidence type="ECO:0000313" key="2">
    <source>
        <dbReference type="Proteomes" id="UP000827721"/>
    </source>
</evidence>
<dbReference type="Proteomes" id="UP000827721">
    <property type="component" value="Unassembled WGS sequence"/>
</dbReference>
<protein>
    <submittedName>
        <fullName evidence="1">Uncharacterized protein</fullName>
    </submittedName>
</protein>
<organism evidence="1 2">
    <name type="scientific">Xanthoceras sorbifolium</name>
    <dbReference type="NCBI Taxonomy" id="99658"/>
    <lineage>
        <taxon>Eukaryota</taxon>
        <taxon>Viridiplantae</taxon>
        <taxon>Streptophyta</taxon>
        <taxon>Embryophyta</taxon>
        <taxon>Tracheophyta</taxon>
        <taxon>Spermatophyta</taxon>
        <taxon>Magnoliopsida</taxon>
        <taxon>eudicotyledons</taxon>
        <taxon>Gunneridae</taxon>
        <taxon>Pentapetalae</taxon>
        <taxon>rosids</taxon>
        <taxon>malvids</taxon>
        <taxon>Sapindales</taxon>
        <taxon>Sapindaceae</taxon>
        <taxon>Xanthoceroideae</taxon>
        <taxon>Xanthoceras</taxon>
    </lineage>
</organism>
<reference evidence="1 2" key="1">
    <citation type="submission" date="2021-02" db="EMBL/GenBank/DDBJ databases">
        <title>Plant Genome Project.</title>
        <authorList>
            <person name="Zhang R.-G."/>
        </authorList>
    </citation>
    <scope>NUCLEOTIDE SEQUENCE [LARGE SCALE GENOMIC DNA]</scope>
    <source>
        <tissue evidence="1">Leaves</tissue>
    </source>
</reference>
<dbReference type="EMBL" id="JAFEMO010000001">
    <property type="protein sequence ID" value="KAH7577968.1"/>
    <property type="molecule type" value="Genomic_DNA"/>
</dbReference>
<keyword evidence="2" id="KW-1185">Reference proteome</keyword>